<evidence type="ECO:0000259" key="4">
    <source>
        <dbReference type="Pfam" id="PF00248"/>
    </source>
</evidence>
<proteinExistence type="inferred from homology"/>
<dbReference type="InterPro" id="IPR047628">
    <property type="entry name" value="GAP_reductase"/>
</dbReference>
<reference evidence="5" key="1">
    <citation type="submission" date="2013-01" db="EMBL/GenBank/DDBJ databases">
        <title>Genome draft of Hydrogenophaga taeniospiralis 2K1.</title>
        <authorList>
            <person name="Gomila M."/>
            <person name="Lalucat J."/>
        </authorList>
    </citation>
    <scope>NUCLEOTIDE SEQUENCE</scope>
    <source>
        <strain evidence="5">CCUG 15921</strain>
    </source>
</reference>
<keyword evidence="3" id="KW-0560">Oxidoreductase</keyword>
<evidence type="ECO:0000256" key="3">
    <source>
        <dbReference type="ARBA" id="ARBA00023002"/>
    </source>
</evidence>
<evidence type="ECO:0000313" key="5">
    <source>
        <dbReference type="EMBL" id="MDG5978221.1"/>
    </source>
</evidence>
<evidence type="ECO:0000256" key="1">
    <source>
        <dbReference type="ARBA" id="ARBA00006515"/>
    </source>
</evidence>
<organism evidence="5 6">
    <name type="scientific">Hydrogenophaga taeniospiralis CCUG 15921</name>
    <dbReference type="NCBI Taxonomy" id="1281780"/>
    <lineage>
        <taxon>Bacteria</taxon>
        <taxon>Pseudomonadati</taxon>
        <taxon>Pseudomonadota</taxon>
        <taxon>Betaproteobacteria</taxon>
        <taxon>Burkholderiales</taxon>
        <taxon>Comamonadaceae</taxon>
        <taxon>Hydrogenophaga</taxon>
    </lineage>
</organism>
<keyword evidence="6" id="KW-1185">Reference proteome</keyword>
<dbReference type="EMBL" id="AOGK01000033">
    <property type="protein sequence ID" value="MDG5978221.1"/>
    <property type="molecule type" value="Genomic_DNA"/>
</dbReference>
<keyword evidence="2" id="KW-0521">NADP</keyword>
<dbReference type="PANTHER" id="PTHR43150:SF4">
    <property type="entry name" value="L-GLYCERALDEHYDE 3-PHOSPHATE REDUCTASE"/>
    <property type="match status" value="1"/>
</dbReference>
<accession>A0A9X4NX36</accession>
<dbReference type="RefSeq" id="WP_068167825.1">
    <property type="nucleotide sequence ID" value="NZ_AOGK01000033.1"/>
</dbReference>
<dbReference type="AlphaFoldDB" id="A0A9X4NX36"/>
<comment type="similarity">
    <text evidence="1">Belongs to the shaker potassium channel beta subunit family.</text>
</comment>
<evidence type="ECO:0000313" key="6">
    <source>
        <dbReference type="Proteomes" id="UP001152876"/>
    </source>
</evidence>
<dbReference type="PANTHER" id="PTHR43150">
    <property type="entry name" value="HYPERKINETIC, ISOFORM M"/>
    <property type="match status" value="1"/>
</dbReference>
<dbReference type="InterPro" id="IPR023210">
    <property type="entry name" value="NADP_OxRdtase_dom"/>
</dbReference>
<evidence type="ECO:0000256" key="2">
    <source>
        <dbReference type="ARBA" id="ARBA00022857"/>
    </source>
</evidence>
<dbReference type="Proteomes" id="UP001152876">
    <property type="component" value="Unassembled WGS sequence"/>
</dbReference>
<dbReference type="CDD" id="cd19150">
    <property type="entry name" value="AKR_AKR14A1"/>
    <property type="match status" value="1"/>
</dbReference>
<dbReference type="GO" id="GO:0051596">
    <property type="term" value="P:methylglyoxal catabolic process"/>
    <property type="evidence" value="ECO:0007669"/>
    <property type="project" value="InterPro"/>
</dbReference>
<comment type="caution">
    <text evidence="5">The sequence shown here is derived from an EMBL/GenBank/DDBJ whole genome shotgun (WGS) entry which is preliminary data.</text>
</comment>
<feature type="domain" description="NADP-dependent oxidoreductase" evidence="4">
    <location>
        <begin position="27"/>
        <end position="328"/>
    </location>
</feature>
<dbReference type="SUPFAM" id="SSF51430">
    <property type="entry name" value="NAD(P)-linked oxidoreductase"/>
    <property type="match status" value="1"/>
</dbReference>
<dbReference type="NCBIfam" id="NF007388">
    <property type="entry name" value="PRK09912.1"/>
    <property type="match status" value="1"/>
</dbReference>
<dbReference type="Pfam" id="PF00248">
    <property type="entry name" value="Aldo_ket_red"/>
    <property type="match status" value="1"/>
</dbReference>
<protein>
    <submittedName>
        <fullName evidence="5">Aldo/keto reductase</fullName>
    </submittedName>
</protein>
<dbReference type="InterPro" id="IPR036812">
    <property type="entry name" value="NAD(P)_OxRdtase_dom_sf"/>
</dbReference>
<dbReference type="GO" id="GO:0016616">
    <property type="term" value="F:oxidoreductase activity, acting on the CH-OH group of donors, NAD or NADP as acceptor"/>
    <property type="evidence" value="ECO:0007669"/>
    <property type="project" value="InterPro"/>
</dbReference>
<dbReference type="Gene3D" id="3.20.20.100">
    <property type="entry name" value="NADP-dependent oxidoreductase domain"/>
    <property type="match status" value="1"/>
</dbReference>
<name>A0A9X4NX36_9BURK</name>
<dbReference type="InterPro" id="IPR005399">
    <property type="entry name" value="K_chnl_volt-dep_bsu_KCNAB-rel"/>
</dbReference>
<sequence>MYTAAPTRYDSMPYRTCGHSGLRLPAISLGLWHNFGDSTHLDTQRALLHTAFDLGITHFDLANNYGPPAGSAETNFGEHLRRDFRPYRDELLISTKAGWDMWRGPYGQGGGSRKYVLASLDQSLKRMGLDYVDIFYSHRFDPDTPLEETMGALATAVQQGKALYVGISSYSAGKTREAAALLRQMGVRCLIHQPSYNLLNRWVEGELLDTLKAEGIGCIAFSPLAQGLLTGKYLNGVPESARINQPGGGSFKPEHLSEQNLAHVRALNEIAASRGQSLAQMAVAWVLRQPGMTSALIGASKPEQIVDLAGALDNLAFSAEELAAIDQHAVEGGINLWKKPSTDQRP</sequence>
<gene>
    <name evidence="5" type="ORF">H010_23426</name>
</gene>
<dbReference type="OrthoDB" id="5488419at2"/>